<accession>U2WMN6</accession>
<organism evidence="1 2">
    <name type="scientific">Geobacillus kaustophilus GBlys</name>
    <dbReference type="NCBI Taxonomy" id="1337888"/>
    <lineage>
        <taxon>Bacteria</taxon>
        <taxon>Bacillati</taxon>
        <taxon>Bacillota</taxon>
        <taxon>Bacilli</taxon>
        <taxon>Bacillales</taxon>
        <taxon>Anoxybacillaceae</taxon>
        <taxon>Geobacillus</taxon>
        <taxon>Geobacillus thermoleovorans group</taxon>
    </lineage>
</organism>
<proteinExistence type="predicted"/>
<dbReference type="AlphaFoldDB" id="U2WMN6"/>
<protein>
    <submittedName>
        <fullName evidence="1">Uncharacterized protein</fullName>
    </submittedName>
</protein>
<sequence>MVKLFECAYIMIESRFCRFKKFFLSWRLIENALERSSLLIRYEHNGLKARSFF</sequence>
<reference evidence="2" key="1">
    <citation type="journal article" date="2013" name="Genome">
        <title>Draft Genome Sequence of Geobacillus kaustophilus GBlys, a Lysogenic Strain with Bacteriophage phiOH2.</title>
        <authorList>
            <person name="Doi K."/>
            <person name="Mori K."/>
            <person name="Martono H."/>
            <person name="Nagayoshi Y."/>
            <person name="Fujino Y."/>
            <person name="Tashiro K."/>
            <person name="Kuhara S."/>
            <person name="Ohshima T."/>
        </authorList>
    </citation>
    <scope>NUCLEOTIDE SEQUENCE [LARGE SCALE GENOMIC DNA]</scope>
    <source>
        <strain evidence="2">GBlys</strain>
    </source>
</reference>
<dbReference type="EMBL" id="BASG01000001">
    <property type="protein sequence ID" value="GAD12036.1"/>
    <property type="molecule type" value="Genomic_DNA"/>
</dbReference>
<dbReference type="Proteomes" id="UP000016424">
    <property type="component" value="Unassembled WGS sequence"/>
</dbReference>
<gene>
    <name evidence="1" type="ORF">GBL_0253</name>
</gene>
<evidence type="ECO:0000313" key="2">
    <source>
        <dbReference type="Proteomes" id="UP000016424"/>
    </source>
</evidence>
<name>U2WMN6_GEOKU</name>
<comment type="caution">
    <text evidence="1">The sequence shown here is derived from an EMBL/GenBank/DDBJ whole genome shotgun (WGS) entry which is preliminary data.</text>
</comment>
<evidence type="ECO:0000313" key="1">
    <source>
        <dbReference type="EMBL" id="GAD12036.1"/>
    </source>
</evidence>